<evidence type="ECO:0000256" key="3">
    <source>
        <dbReference type="ARBA" id="ARBA00023125"/>
    </source>
</evidence>
<proteinExistence type="inferred from homology"/>
<sequence length="316" mass="34357">MGRRLPPLNAIRAFEAAARHLSFTRAAEELNVTQAAISHQIKGLEDVLGVPLFRRLNRALVLTEAGQGYLPPLREALDQIADATAKLRAADGGGSLTISTIASFAAKWLVPRLPRFQEQHPHLDVLLSTTPQMVDFTQQDVDAAIRFGRGGWEGVRAEKLLTEDIFPVCSPALLEGPKRLRTPEDLAGFTLLHDDFLIGWTMWLQSAGVRGVDAARGPRFTDSALVLQAAVAGHGIALARRVLAADDLDAGRLVAPFGITLPTELAYYFVAPPRYFDRPKVAAFYEWVCGEAREYRKAEERAGAAAALVNAAGQSL</sequence>
<dbReference type="PANTHER" id="PTHR30537:SF26">
    <property type="entry name" value="GLYCINE CLEAVAGE SYSTEM TRANSCRIPTIONAL ACTIVATOR"/>
    <property type="match status" value="1"/>
</dbReference>
<name>A0ABX7BEM0_9PROT</name>
<dbReference type="InterPro" id="IPR058163">
    <property type="entry name" value="LysR-type_TF_proteobact-type"/>
</dbReference>
<protein>
    <submittedName>
        <fullName evidence="6">Transcriptional regulator GcvA</fullName>
    </submittedName>
</protein>
<dbReference type="CDD" id="cd08432">
    <property type="entry name" value="PBP2_GcdR_TrpI_HvrB_AmpR_like"/>
    <property type="match status" value="1"/>
</dbReference>
<feature type="domain" description="HTH lysR-type" evidence="5">
    <location>
        <begin position="6"/>
        <end position="63"/>
    </location>
</feature>
<dbReference type="NCBIfam" id="NF008352">
    <property type="entry name" value="PRK11139.1"/>
    <property type="match status" value="1"/>
</dbReference>
<dbReference type="PANTHER" id="PTHR30537">
    <property type="entry name" value="HTH-TYPE TRANSCRIPTIONAL REGULATOR"/>
    <property type="match status" value="1"/>
</dbReference>
<keyword evidence="3" id="KW-0238">DNA-binding</keyword>
<accession>A0ABX7BEM0</accession>
<keyword evidence="2" id="KW-0805">Transcription regulation</keyword>
<dbReference type="Gene3D" id="1.10.10.10">
    <property type="entry name" value="Winged helix-like DNA-binding domain superfamily/Winged helix DNA-binding domain"/>
    <property type="match status" value="1"/>
</dbReference>
<dbReference type="InterPro" id="IPR005119">
    <property type="entry name" value="LysR_subst-bd"/>
</dbReference>
<reference evidence="6" key="1">
    <citation type="submission" date="2021-02" db="EMBL/GenBank/DDBJ databases">
        <title>Skermanella TT6 skin isolate.</title>
        <authorList>
            <person name="Lee K."/>
            <person name="Ganzorig M."/>
        </authorList>
    </citation>
    <scope>NUCLEOTIDE SEQUENCE</scope>
    <source>
        <strain evidence="6">TT6</strain>
    </source>
</reference>
<dbReference type="InterPro" id="IPR036388">
    <property type="entry name" value="WH-like_DNA-bd_sf"/>
</dbReference>
<dbReference type="Pfam" id="PF00126">
    <property type="entry name" value="HTH_1"/>
    <property type="match status" value="1"/>
</dbReference>
<evidence type="ECO:0000313" key="6">
    <source>
        <dbReference type="EMBL" id="QQP92210.1"/>
    </source>
</evidence>
<dbReference type="SUPFAM" id="SSF53850">
    <property type="entry name" value="Periplasmic binding protein-like II"/>
    <property type="match status" value="1"/>
</dbReference>
<organism evidence="6 7">
    <name type="scientific">Skermanella cutis</name>
    <dbReference type="NCBI Taxonomy" id="2775420"/>
    <lineage>
        <taxon>Bacteria</taxon>
        <taxon>Pseudomonadati</taxon>
        <taxon>Pseudomonadota</taxon>
        <taxon>Alphaproteobacteria</taxon>
        <taxon>Rhodospirillales</taxon>
        <taxon>Azospirillaceae</taxon>
        <taxon>Skermanella</taxon>
    </lineage>
</organism>
<dbReference type="Proteomes" id="UP000595197">
    <property type="component" value="Chromosome"/>
</dbReference>
<dbReference type="Pfam" id="PF03466">
    <property type="entry name" value="LysR_substrate"/>
    <property type="match status" value="1"/>
</dbReference>
<comment type="similarity">
    <text evidence="1">Belongs to the LysR transcriptional regulatory family.</text>
</comment>
<dbReference type="EMBL" id="CP067420">
    <property type="protein sequence ID" value="QQP92210.1"/>
    <property type="molecule type" value="Genomic_DNA"/>
</dbReference>
<dbReference type="Gene3D" id="3.40.190.10">
    <property type="entry name" value="Periplasmic binding protein-like II"/>
    <property type="match status" value="2"/>
</dbReference>
<dbReference type="InterPro" id="IPR000847">
    <property type="entry name" value="LysR_HTH_N"/>
</dbReference>
<keyword evidence="7" id="KW-1185">Reference proteome</keyword>
<keyword evidence="4" id="KW-0804">Transcription</keyword>
<gene>
    <name evidence="6" type="ORF">IGS68_13860</name>
</gene>
<evidence type="ECO:0000313" key="7">
    <source>
        <dbReference type="Proteomes" id="UP000595197"/>
    </source>
</evidence>
<dbReference type="PRINTS" id="PR00039">
    <property type="entry name" value="HTHLYSR"/>
</dbReference>
<dbReference type="InterPro" id="IPR036390">
    <property type="entry name" value="WH_DNA-bd_sf"/>
</dbReference>
<dbReference type="RefSeq" id="WP_201080889.1">
    <property type="nucleotide sequence ID" value="NZ_CP067420.1"/>
</dbReference>
<evidence type="ECO:0000259" key="5">
    <source>
        <dbReference type="PROSITE" id="PS50931"/>
    </source>
</evidence>
<evidence type="ECO:0000256" key="4">
    <source>
        <dbReference type="ARBA" id="ARBA00023163"/>
    </source>
</evidence>
<dbReference type="PROSITE" id="PS50931">
    <property type="entry name" value="HTH_LYSR"/>
    <property type="match status" value="1"/>
</dbReference>
<dbReference type="SUPFAM" id="SSF46785">
    <property type="entry name" value="Winged helix' DNA-binding domain"/>
    <property type="match status" value="1"/>
</dbReference>
<evidence type="ECO:0000256" key="1">
    <source>
        <dbReference type="ARBA" id="ARBA00009437"/>
    </source>
</evidence>
<evidence type="ECO:0000256" key="2">
    <source>
        <dbReference type="ARBA" id="ARBA00023015"/>
    </source>
</evidence>